<name>A0A4Y2UIK4_ARAVE</name>
<dbReference type="AlphaFoldDB" id="A0A4Y2UIK4"/>
<sequence>MKHSSNEKSFRKSKAKPSSNCDNFASRDAAVSSLCGEGRFLRIEPCPDNPDLPMMFNFESLISEKSPSSMKDEHSYIDKKKSFGEYESSKSSANCENLSEYATFSQKVSNSSDEEGFLSNERIEHCPDLSMRYDLVSEKNLNTLKEKHLFAKEKRLGKYKVSKLIYNRKNFASDDAAPDQNFSNSRGKVGFLEGRIEPCPKYVKFSMLFDWKNLDCLTDYNTINESQSSDDEMHLSQVNEASKPSHNN</sequence>
<feature type="compositionally biased region" description="Polar residues" evidence="1">
    <location>
        <begin position="236"/>
        <end position="248"/>
    </location>
</feature>
<reference evidence="2 3" key="1">
    <citation type="journal article" date="2019" name="Sci. Rep.">
        <title>Orb-weaving spider Araneus ventricosus genome elucidates the spidroin gene catalogue.</title>
        <authorList>
            <person name="Kono N."/>
            <person name="Nakamura H."/>
            <person name="Ohtoshi R."/>
            <person name="Moran D.A.P."/>
            <person name="Shinohara A."/>
            <person name="Yoshida Y."/>
            <person name="Fujiwara M."/>
            <person name="Mori M."/>
            <person name="Tomita M."/>
            <person name="Arakawa K."/>
        </authorList>
    </citation>
    <scope>NUCLEOTIDE SEQUENCE [LARGE SCALE GENOMIC DNA]</scope>
</reference>
<proteinExistence type="predicted"/>
<organism evidence="2 3">
    <name type="scientific">Araneus ventricosus</name>
    <name type="common">Orbweaver spider</name>
    <name type="synonym">Epeira ventricosa</name>
    <dbReference type="NCBI Taxonomy" id="182803"/>
    <lineage>
        <taxon>Eukaryota</taxon>
        <taxon>Metazoa</taxon>
        <taxon>Ecdysozoa</taxon>
        <taxon>Arthropoda</taxon>
        <taxon>Chelicerata</taxon>
        <taxon>Arachnida</taxon>
        <taxon>Araneae</taxon>
        <taxon>Araneomorphae</taxon>
        <taxon>Entelegynae</taxon>
        <taxon>Araneoidea</taxon>
        <taxon>Araneidae</taxon>
        <taxon>Araneus</taxon>
    </lineage>
</organism>
<protein>
    <submittedName>
        <fullName evidence="2">Uncharacterized protein</fullName>
    </submittedName>
</protein>
<feature type="region of interest" description="Disordered" evidence="1">
    <location>
        <begin position="1"/>
        <end position="24"/>
    </location>
</feature>
<dbReference type="Proteomes" id="UP000499080">
    <property type="component" value="Unassembled WGS sequence"/>
</dbReference>
<evidence type="ECO:0000313" key="2">
    <source>
        <dbReference type="EMBL" id="GBO12032.1"/>
    </source>
</evidence>
<evidence type="ECO:0000256" key="1">
    <source>
        <dbReference type="SAM" id="MobiDB-lite"/>
    </source>
</evidence>
<gene>
    <name evidence="2" type="ORF">AVEN_240211_1</name>
</gene>
<feature type="compositionally biased region" description="Basic and acidic residues" evidence="1">
    <location>
        <begin position="1"/>
        <end position="10"/>
    </location>
</feature>
<accession>A0A4Y2UIK4</accession>
<evidence type="ECO:0000313" key="3">
    <source>
        <dbReference type="Proteomes" id="UP000499080"/>
    </source>
</evidence>
<feature type="region of interest" description="Disordered" evidence="1">
    <location>
        <begin position="228"/>
        <end position="248"/>
    </location>
</feature>
<keyword evidence="3" id="KW-1185">Reference proteome</keyword>
<dbReference type="EMBL" id="BGPR01036712">
    <property type="protein sequence ID" value="GBO12032.1"/>
    <property type="molecule type" value="Genomic_DNA"/>
</dbReference>
<comment type="caution">
    <text evidence="2">The sequence shown here is derived from an EMBL/GenBank/DDBJ whole genome shotgun (WGS) entry which is preliminary data.</text>
</comment>